<keyword evidence="4" id="KW-1185">Reference proteome</keyword>
<gene>
    <name evidence="3" type="ORF">CKAH01_01003</name>
</gene>
<feature type="region of interest" description="Disordered" evidence="1">
    <location>
        <begin position="1"/>
        <end position="37"/>
    </location>
</feature>
<keyword evidence="2" id="KW-0472">Membrane</keyword>
<name>A0AAD9YIY0_COLKA</name>
<dbReference type="Proteomes" id="UP001281614">
    <property type="component" value="Unassembled WGS sequence"/>
</dbReference>
<feature type="transmembrane region" description="Helical" evidence="2">
    <location>
        <begin position="55"/>
        <end position="79"/>
    </location>
</feature>
<protein>
    <submittedName>
        <fullName evidence="3">Uncharacterized protein</fullName>
    </submittedName>
</protein>
<accession>A0AAD9YIY0</accession>
<reference evidence="3" key="1">
    <citation type="submission" date="2023-02" db="EMBL/GenBank/DDBJ databases">
        <title>Colletotrichum kahawae CIFC_Que2 genome sequencing and assembly.</title>
        <authorList>
            <person name="Baroncelli R."/>
        </authorList>
    </citation>
    <scope>NUCLEOTIDE SEQUENCE</scope>
    <source>
        <strain evidence="3">CIFC_Que2</strain>
    </source>
</reference>
<comment type="caution">
    <text evidence="3">The sequence shown here is derived from an EMBL/GenBank/DDBJ whole genome shotgun (WGS) entry which is preliminary data.</text>
</comment>
<feature type="transmembrane region" description="Helical" evidence="2">
    <location>
        <begin position="146"/>
        <end position="169"/>
    </location>
</feature>
<feature type="transmembrane region" description="Helical" evidence="2">
    <location>
        <begin position="118"/>
        <end position="134"/>
    </location>
</feature>
<dbReference type="AlphaFoldDB" id="A0AAD9YIY0"/>
<keyword evidence="2" id="KW-1133">Transmembrane helix</keyword>
<proteinExistence type="predicted"/>
<keyword evidence="2" id="KW-0812">Transmembrane</keyword>
<feature type="transmembrane region" description="Helical" evidence="2">
    <location>
        <begin position="85"/>
        <end position="106"/>
    </location>
</feature>
<evidence type="ECO:0000313" key="3">
    <source>
        <dbReference type="EMBL" id="KAK2769396.1"/>
    </source>
</evidence>
<dbReference type="EMBL" id="VYYT01000112">
    <property type="protein sequence ID" value="KAK2769396.1"/>
    <property type="molecule type" value="Genomic_DNA"/>
</dbReference>
<organism evidence="3 4">
    <name type="scientific">Colletotrichum kahawae</name>
    <name type="common">Coffee berry disease fungus</name>
    <dbReference type="NCBI Taxonomy" id="34407"/>
    <lineage>
        <taxon>Eukaryota</taxon>
        <taxon>Fungi</taxon>
        <taxon>Dikarya</taxon>
        <taxon>Ascomycota</taxon>
        <taxon>Pezizomycotina</taxon>
        <taxon>Sordariomycetes</taxon>
        <taxon>Hypocreomycetidae</taxon>
        <taxon>Glomerellales</taxon>
        <taxon>Glomerellaceae</taxon>
        <taxon>Colletotrichum</taxon>
        <taxon>Colletotrichum gloeosporioides species complex</taxon>
    </lineage>
</organism>
<evidence type="ECO:0000256" key="1">
    <source>
        <dbReference type="SAM" id="MobiDB-lite"/>
    </source>
</evidence>
<sequence>MTLQPQKDTTTSQAHDMAASSTVPESTSKTPTADVNMRINDSTGPKPVSWQHNYLATWLVINLVCWFIICGLGSGSATIPVEGRAIIGGFASFIFAGSFLGLLIMAEEVWSRTSHTRMLGGTMGVGLTASYALMGEGWNNGWHRTAVALSGWYVGFVLESTTGVFGLLLQRLANTGEPQDPAAVADKYIEKKTEGEQLKAT</sequence>
<evidence type="ECO:0000313" key="4">
    <source>
        <dbReference type="Proteomes" id="UP001281614"/>
    </source>
</evidence>
<evidence type="ECO:0000256" key="2">
    <source>
        <dbReference type="SAM" id="Phobius"/>
    </source>
</evidence>